<dbReference type="NCBIfam" id="NF006449">
    <property type="entry name" value="PRK08775.1"/>
    <property type="match status" value="1"/>
</dbReference>
<feature type="domain" description="AB hydrolase-1" evidence="4">
    <location>
        <begin position="121"/>
        <end position="347"/>
    </location>
</feature>
<dbReference type="OrthoDB" id="9800754at2"/>
<name>A0A4S3KLM2_9GAMM</name>
<gene>
    <name evidence="5" type="ORF">B1806_10100</name>
</gene>
<feature type="region of interest" description="Disordered" evidence="3">
    <location>
        <begin position="1"/>
        <end position="26"/>
    </location>
</feature>
<evidence type="ECO:0000256" key="1">
    <source>
        <dbReference type="ARBA" id="ARBA00022679"/>
    </source>
</evidence>
<keyword evidence="1" id="KW-0808">Transferase</keyword>
<dbReference type="PIRSF" id="PIRSF000443">
    <property type="entry name" value="Homoser_Ac_trans"/>
    <property type="match status" value="1"/>
</dbReference>
<dbReference type="AlphaFoldDB" id="A0A4S3KLM2"/>
<dbReference type="PANTHER" id="PTHR32268">
    <property type="entry name" value="HOMOSERINE O-ACETYLTRANSFERASE"/>
    <property type="match status" value="1"/>
</dbReference>
<evidence type="ECO:0000259" key="4">
    <source>
        <dbReference type="Pfam" id="PF00561"/>
    </source>
</evidence>
<dbReference type="EMBL" id="MWQO01000036">
    <property type="protein sequence ID" value="THD09679.1"/>
    <property type="molecule type" value="Genomic_DNA"/>
</dbReference>
<dbReference type="InterPro" id="IPR029058">
    <property type="entry name" value="AB_hydrolase_fold"/>
</dbReference>
<sequence>MGGRGWSALRASGVRGTGSPEPPMSLLDLQPARHALAQSTTSASAPHDSDLHEGEARLWLRPAHGHEARALRVAWRLHGPAAAPVIAVLGGISADRQVADAAGQPGWWQTQTARDGALDVARWRVLSFDWLDAESLAADAVDSRDQAQALAGVLDALGIARLHALVGASYGAMVGLAFAAQFPARLRRLIAIAGAHRAHPQAAALRAVQRGIVRLALDSGDAARGLALARQLAMIGYRSPRELARRFDAPAVLAAGRVRVAAEDWLEGAGARFVQRFDARRFLALSESIDLHALDPAAVRVPTTLIGFSTDQLVPVADLCALQRGLGAPCELHVLDSDYGHDAFLKETAALGALLRAALVQAAGHA</sequence>
<dbReference type="InterPro" id="IPR008220">
    <property type="entry name" value="HAT_MetX-like"/>
</dbReference>
<dbReference type="Gene3D" id="3.40.50.1820">
    <property type="entry name" value="alpha/beta hydrolase"/>
    <property type="match status" value="1"/>
</dbReference>
<dbReference type="Pfam" id="PF00561">
    <property type="entry name" value="Abhydrolase_1"/>
    <property type="match status" value="1"/>
</dbReference>
<proteinExistence type="predicted"/>
<dbReference type="STRING" id="993689.GCA_002077135_01395"/>
<evidence type="ECO:0000256" key="2">
    <source>
        <dbReference type="PIRSR" id="PIRSR000443-1"/>
    </source>
</evidence>
<feature type="active site" description="Nucleophile" evidence="2">
    <location>
        <position position="169"/>
    </location>
</feature>
<dbReference type="SUPFAM" id="SSF53474">
    <property type="entry name" value="alpha/beta-Hydrolases"/>
    <property type="match status" value="1"/>
</dbReference>
<dbReference type="InterPro" id="IPR000073">
    <property type="entry name" value="AB_hydrolase_1"/>
</dbReference>
<comment type="caution">
    <text evidence="5">The sequence shown here is derived from an EMBL/GenBank/DDBJ whole genome shotgun (WGS) entry which is preliminary data.</text>
</comment>
<evidence type="ECO:0000256" key="3">
    <source>
        <dbReference type="SAM" id="MobiDB-lite"/>
    </source>
</evidence>
<dbReference type="PANTHER" id="PTHR32268:SF11">
    <property type="entry name" value="HOMOSERINE O-ACETYLTRANSFERASE"/>
    <property type="match status" value="1"/>
</dbReference>
<dbReference type="GO" id="GO:0009086">
    <property type="term" value="P:methionine biosynthetic process"/>
    <property type="evidence" value="ECO:0007669"/>
    <property type="project" value="TreeGrafter"/>
</dbReference>
<feature type="active site" evidence="2">
    <location>
        <position position="311"/>
    </location>
</feature>
<keyword evidence="6" id="KW-1185">Reference proteome</keyword>
<accession>A0A4S3KLM2</accession>
<feature type="active site" evidence="2">
    <location>
        <position position="341"/>
    </location>
</feature>
<dbReference type="GO" id="GO:0004414">
    <property type="term" value="F:homoserine O-acetyltransferase activity"/>
    <property type="evidence" value="ECO:0007669"/>
    <property type="project" value="TreeGrafter"/>
</dbReference>
<dbReference type="GO" id="GO:0009092">
    <property type="term" value="P:homoserine metabolic process"/>
    <property type="evidence" value="ECO:0007669"/>
    <property type="project" value="TreeGrafter"/>
</dbReference>
<protein>
    <recommendedName>
        <fullName evidence="4">AB hydrolase-1 domain-containing protein</fullName>
    </recommendedName>
</protein>
<dbReference type="Proteomes" id="UP000307749">
    <property type="component" value="Unassembled WGS sequence"/>
</dbReference>
<organism evidence="5 6">
    <name type="scientific">Metallibacterium scheffleri</name>
    <dbReference type="NCBI Taxonomy" id="993689"/>
    <lineage>
        <taxon>Bacteria</taxon>
        <taxon>Pseudomonadati</taxon>
        <taxon>Pseudomonadota</taxon>
        <taxon>Gammaproteobacteria</taxon>
        <taxon>Lysobacterales</taxon>
        <taxon>Rhodanobacteraceae</taxon>
        <taxon>Metallibacterium</taxon>
    </lineage>
</organism>
<evidence type="ECO:0000313" key="5">
    <source>
        <dbReference type="EMBL" id="THD09679.1"/>
    </source>
</evidence>
<reference evidence="5 6" key="1">
    <citation type="submission" date="2017-02" db="EMBL/GenBank/DDBJ databases">
        <title>Whole genome sequencing of Metallibacterium scheffleri DSM 24874 (T).</title>
        <authorList>
            <person name="Kumar S."/>
            <person name="Patil P."/>
            <person name="Patil P.B."/>
        </authorList>
    </citation>
    <scope>NUCLEOTIDE SEQUENCE [LARGE SCALE GENOMIC DNA]</scope>
    <source>
        <strain evidence="5 6">DSM 24874</strain>
    </source>
</reference>
<evidence type="ECO:0000313" key="6">
    <source>
        <dbReference type="Proteomes" id="UP000307749"/>
    </source>
</evidence>